<accession>A0ABW8KSF0</accession>
<keyword evidence="2" id="KW-1185">Reference proteome</keyword>
<organism evidence="1 2">
    <name type="scientific">Pseudoalteromonas rhizosphaerae</name>
    <dbReference type="NCBI Taxonomy" id="2518973"/>
    <lineage>
        <taxon>Bacteria</taxon>
        <taxon>Pseudomonadati</taxon>
        <taxon>Pseudomonadota</taxon>
        <taxon>Gammaproteobacteria</taxon>
        <taxon>Alteromonadales</taxon>
        <taxon>Pseudoalteromonadaceae</taxon>
        <taxon>Pseudoalteromonas</taxon>
    </lineage>
</organism>
<dbReference type="Proteomes" id="UP001620262">
    <property type="component" value="Unassembled WGS sequence"/>
</dbReference>
<dbReference type="RefSeq" id="WP_404674616.1">
    <property type="nucleotide sequence ID" value="NZ_JBJDOT010000002.1"/>
</dbReference>
<name>A0ABW8KSF0_9GAMM</name>
<gene>
    <name evidence="1" type="ORF">ACI2JU_02230</name>
</gene>
<evidence type="ECO:0000313" key="2">
    <source>
        <dbReference type="Proteomes" id="UP001620262"/>
    </source>
</evidence>
<comment type="caution">
    <text evidence="1">The sequence shown here is derived from an EMBL/GenBank/DDBJ whole genome shotgun (WGS) entry which is preliminary data.</text>
</comment>
<dbReference type="EMBL" id="JBJDOT010000002">
    <property type="protein sequence ID" value="MFK3862687.1"/>
    <property type="molecule type" value="Genomic_DNA"/>
</dbReference>
<evidence type="ECO:0000313" key="1">
    <source>
        <dbReference type="EMBL" id="MFK3862687.1"/>
    </source>
</evidence>
<sequence length="601" mass="68636">MDISIFETLASAGLVRRAQKALDKSSPHISGASPIQFTFEGQQGLLDLHNPNNSQCDCAANGICKHIIAASIFAWQQSPVSAATIEENEVPQIDTNTLLASAGKVKIRQLYRQVQRRWQADIVQQGAQVCITIKEHTLHFTNVTTINDIICNEDSQVYALLGVYLWLERQGEMLQWPDWLQQEQQQQKTLLNQTQTQLKLACYAELIMLAGVPLAQLRSESLLTIELLQIPMEKAGFNIAPLKRLCGTLARYLIGEHLRDKRTVLLELAHVLVMLERQEQTQTQDAEHICPPQQLLCLGGYPWRRSSGAHGLTLVLQDEYGRFITLAESRTTTEQTLNYSQIWQATQLLEGAPSGCSWFGQTQRISNAQLNGWQRLRQLKKTYVEPSEQPLKPQAISDITEIDWQSDYICFAPSHVHQHTFDEATQCMLLSYQDTQRNTLFFSLPYTKLTHHAINNMMLFKQQLPQLIVARIERDSTQWYLRPIAVKLDRWINLYFDDLTDNKTTNIFSNWLAKQSPQPQLSSPRRDKVQQFLLKVLDELAQSHSMPQQSHSEMAQKLGLRTLSHFLSNSGPEHRLKAAYCAEQLLQLSSLKPVKFNELQN</sequence>
<protein>
    <recommendedName>
        <fullName evidence="3">SWIM-type domain-containing protein</fullName>
    </recommendedName>
</protein>
<reference evidence="1 2" key="1">
    <citation type="submission" date="2024-11" db="EMBL/GenBank/DDBJ databases">
        <title>The Natural Products Discovery Center: Release of the First 8490 Sequenced Strains for Exploring Actinobacteria Biosynthetic Diversity.</title>
        <authorList>
            <person name="Kalkreuter E."/>
            <person name="Kautsar S.A."/>
            <person name="Yang D."/>
            <person name="Bader C.D."/>
            <person name="Teijaro C.N."/>
            <person name="Fluegel L."/>
            <person name="Davis C.M."/>
            <person name="Simpson J.R."/>
            <person name="Lauterbach L."/>
            <person name="Steele A.D."/>
            <person name="Gui C."/>
            <person name="Meng S."/>
            <person name="Li G."/>
            <person name="Viehrig K."/>
            <person name="Ye F."/>
            <person name="Su P."/>
            <person name="Kiefer A.F."/>
            <person name="Nichols A."/>
            <person name="Cepeda A.J."/>
            <person name="Yan W."/>
            <person name="Fan B."/>
            <person name="Jiang Y."/>
            <person name="Adhikari A."/>
            <person name="Zheng C.-J."/>
            <person name="Schuster L."/>
            <person name="Cowan T.M."/>
            <person name="Smanski M.J."/>
            <person name="Chevrette M.G."/>
            <person name="De Carvalho L.P.S."/>
            <person name="Shen B."/>
        </authorList>
    </citation>
    <scope>NUCLEOTIDE SEQUENCE [LARGE SCALE GENOMIC DNA]</scope>
    <source>
        <strain evidence="1 2">NPDC078403</strain>
    </source>
</reference>
<evidence type="ECO:0008006" key="3">
    <source>
        <dbReference type="Google" id="ProtNLM"/>
    </source>
</evidence>
<proteinExistence type="predicted"/>